<accession>A0AC34PYX0</accession>
<organism evidence="1 2">
    <name type="scientific">Panagrolaimus sp. JU765</name>
    <dbReference type="NCBI Taxonomy" id="591449"/>
    <lineage>
        <taxon>Eukaryota</taxon>
        <taxon>Metazoa</taxon>
        <taxon>Ecdysozoa</taxon>
        <taxon>Nematoda</taxon>
        <taxon>Chromadorea</taxon>
        <taxon>Rhabditida</taxon>
        <taxon>Tylenchina</taxon>
        <taxon>Panagrolaimomorpha</taxon>
        <taxon>Panagrolaimoidea</taxon>
        <taxon>Panagrolaimidae</taxon>
        <taxon>Panagrolaimus</taxon>
    </lineage>
</organism>
<name>A0AC34PYX0_9BILA</name>
<reference evidence="2" key="1">
    <citation type="submission" date="2022-11" db="UniProtKB">
        <authorList>
            <consortium name="WormBaseParasite"/>
        </authorList>
    </citation>
    <scope>IDENTIFICATION</scope>
</reference>
<proteinExistence type="predicted"/>
<dbReference type="WBParaSite" id="JU765_v2.g11372.t1">
    <property type="protein sequence ID" value="JU765_v2.g11372.t1"/>
    <property type="gene ID" value="JU765_v2.g11372"/>
</dbReference>
<evidence type="ECO:0000313" key="1">
    <source>
        <dbReference type="Proteomes" id="UP000887576"/>
    </source>
</evidence>
<protein>
    <submittedName>
        <fullName evidence="2">Uncharacterized protein</fullName>
    </submittedName>
</protein>
<sequence length="129" mass="14812">MDEEFEQVENFEKVTVSDVKSTISNQKQSPKPSTIKNPKLSPNLTKIQNSSKHDQKLDNQIPVKNESSTSDPSDSLFFPIIMICAIILFVTQLLWTLEYLPTLADLFSKELSEEETIKLLIDRFHQNNK</sequence>
<dbReference type="Proteomes" id="UP000887576">
    <property type="component" value="Unplaced"/>
</dbReference>
<evidence type="ECO:0000313" key="2">
    <source>
        <dbReference type="WBParaSite" id="JU765_v2.g11372.t1"/>
    </source>
</evidence>